<dbReference type="PANTHER" id="PTHR10796">
    <property type="entry name" value="PATCHED-RELATED"/>
    <property type="match status" value="1"/>
</dbReference>
<dbReference type="GO" id="GO:0005886">
    <property type="term" value="C:plasma membrane"/>
    <property type="evidence" value="ECO:0007669"/>
    <property type="project" value="TreeGrafter"/>
</dbReference>
<evidence type="ECO:0000313" key="3">
    <source>
        <dbReference type="Proteomes" id="UP000005237"/>
    </source>
</evidence>
<keyword evidence="1" id="KW-0472">Membrane</keyword>
<keyword evidence="1" id="KW-1133">Transmembrane helix</keyword>
<evidence type="ECO:0000313" key="2">
    <source>
        <dbReference type="EnsemblMetazoa" id="CJA02604.1"/>
    </source>
</evidence>
<dbReference type="AlphaFoldDB" id="A0A8R1HJQ6"/>
<dbReference type="SUPFAM" id="SSF82866">
    <property type="entry name" value="Multidrug efflux transporter AcrB transmembrane domain"/>
    <property type="match status" value="1"/>
</dbReference>
<dbReference type="InterPro" id="IPR051697">
    <property type="entry name" value="Patched_domain-protein"/>
</dbReference>
<proteinExistence type="predicted"/>
<dbReference type="GO" id="GO:0006897">
    <property type="term" value="P:endocytosis"/>
    <property type="evidence" value="ECO:0007669"/>
    <property type="project" value="TreeGrafter"/>
</dbReference>
<dbReference type="Proteomes" id="UP000005237">
    <property type="component" value="Unassembled WGS sequence"/>
</dbReference>
<reference evidence="2" key="2">
    <citation type="submission" date="2022-06" db="UniProtKB">
        <authorList>
            <consortium name="EnsemblMetazoa"/>
        </authorList>
    </citation>
    <scope>IDENTIFICATION</scope>
    <source>
        <strain evidence="2">DF5081</strain>
    </source>
</reference>
<protein>
    <recommendedName>
        <fullName evidence="4">Patched family protein</fullName>
    </recommendedName>
</protein>
<sequence length="282" mass="31761">MFDWFYQLTFFAAVMAMGARREAAGYHCVFVWKRCDREEIEKGKSEKAISPTRYFFENIFAPFICHPVVRIFVLVLYCLYIGVSFYGCSQLIPNLTPSRLVVDDSPLIPYLHLAEKKIWAEGLIGRIYVNNAPDFSRKNAGNGARTRVDTLLDGSKLYKLLARRVQQLSTVLLPRRFKMSIGQCIDFATHVGYRIYRSEHADPDERIKDAMGAIGWPVVQAGSSSLLAIVVMLMVPSSAVRMFARTSVLVVGTGFFHGLLVLPIIIRSFASNAKAHVPTHPH</sequence>
<evidence type="ECO:0008006" key="4">
    <source>
        <dbReference type="Google" id="ProtNLM"/>
    </source>
</evidence>
<accession>A0A8R1HJQ6</accession>
<keyword evidence="3" id="KW-1185">Reference proteome</keyword>
<dbReference type="Gene3D" id="1.20.1640.10">
    <property type="entry name" value="Multidrug efflux transporter AcrB transmembrane domain"/>
    <property type="match status" value="1"/>
</dbReference>
<name>A0A8R1HJQ6_CAEJA</name>
<reference evidence="3" key="1">
    <citation type="submission" date="2010-08" db="EMBL/GenBank/DDBJ databases">
        <authorList>
            <consortium name="Caenorhabditis japonica Sequencing Consortium"/>
            <person name="Wilson R.K."/>
        </authorList>
    </citation>
    <scope>NUCLEOTIDE SEQUENCE [LARGE SCALE GENOMIC DNA]</scope>
    <source>
        <strain evidence="3">DF5081</strain>
    </source>
</reference>
<organism evidence="2 3">
    <name type="scientific">Caenorhabditis japonica</name>
    <dbReference type="NCBI Taxonomy" id="281687"/>
    <lineage>
        <taxon>Eukaryota</taxon>
        <taxon>Metazoa</taxon>
        <taxon>Ecdysozoa</taxon>
        <taxon>Nematoda</taxon>
        <taxon>Chromadorea</taxon>
        <taxon>Rhabditida</taxon>
        <taxon>Rhabditina</taxon>
        <taxon>Rhabditomorpha</taxon>
        <taxon>Rhabditoidea</taxon>
        <taxon>Rhabditidae</taxon>
        <taxon>Peloderinae</taxon>
        <taxon>Caenorhabditis</taxon>
    </lineage>
</organism>
<feature type="transmembrane region" description="Helical" evidence="1">
    <location>
        <begin position="59"/>
        <end position="83"/>
    </location>
</feature>
<keyword evidence="1" id="KW-0812">Transmembrane</keyword>
<evidence type="ECO:0000256" key="1">
    <source>
        <dbReference type="SAM" id="Phobius"/>
    </source>
</evidence>
<feature type="transmembrane region" description="Helical" evidence="1">
    <location>
        <begin position="247"/>
        <end position="266"/>
    </location>
</feature>
<feature type="transmembrane region" description="Helical" evidence="1">
    <location>
        <begin position="214"/>
        <end position="235"/>
    </location>
</feature>
<dbReference type="PANTHER" id="PTHR10796:SF105">
    <property type="entry name" value="SSD DOMAIN-CONTAINING PROTEIN"/>
    <property type="match status" value="1"/>
</dbReference>
<dbReference type="GO" id="GO:0030659">
    <property type="term" value="C:cytoplasmic vesicle membrane"/>
    <property type="evidence" value="ECO:0007669"/>
    <property type="project" value="TreeGrafter"/>
</dbReference>
<dbReference type="EnsemblMetazoa" id="CJA02604.1">
    <property type="protein sequence ID" value="CJA02604.1"/>
    <property type="gene ID" value="WBGene00121808"/>
</dbReference>
<dbReference type="GO" id="GO:0018996">
    <property type="term" value="P:molting cycle, collagen and cuticulin-based cuticle"/>
    <property type="evidence" value="ECO:0007669"/>
    <property type="project" value="TreeGrafter"/>
</dbReference>